<gene>
    <name evidence="1" type="ORF">POL68_37110</name>
</gene>
<dbReference type="RefSeq" id="WP_272144698.1">
    <property type="nucleotide sequence ID" value="NZ_JAQNDM010000002.1"/>
</dbReference>
<dbReference type="EMBL" id="JAQNDM010000002">
    <property type="protein sequence ID" value="MDC0714145.1"/>
    <property type="molecule type" value="Genomic_DNA"/>
</dbReference>
<proteinExistence type="predicted"/>
<protein>
    <recommendedName>
        <fullName evidence="3">Lipoprotein</fullName>
    </recommendedName>
</protein>
<comment type="caution">
    <text evidence="1">The sequence shown here is derived from an EMBL/GenBank/DDBJ whole genome shotgun (WGS) entry which is preliminary data.</text>
</comment>
<dbReference type="PROSITE" id="PS51257">
    <property type="entry name" value="PROKAR_LIPOPROTEIN"/>
    <property type="match status" value="1"/>
</dbReference>
<evidence type="ECO:0000313" key="1">
    <source>
        <dbReference type="EMBL" id="MDC0714145.1"/>
    </source>
</evidence>
<evidence type="ECO:0008006" key="3">
    <source>
        <dbReference type="Google" id="ProtNLM"/>
    </source>
</evidence>
<keyword evidence="2" id="KW-1185">Reference proteome</keyword>
<organism evidence="1 2">
    <name type="scientific">Stigmatella ashevillensis</name>
    <dbReference type="NCBI Taxonomy" id="2995309"/>
    <lineage>
        <taxon>Bacteria</taxon>
        <taxon>Pseudomonadati</taxon>
        <taxon>Myxococcota</taxon>
        <taxon>Myxococcia</taxon>
        <taxon>Myxococcales</taxon>
        <taxon>Cystobacterineae</taxon>
        <taxon>Archangiaceae</taxon>
        <taxon>Stigmatella</taxon>
    </lineage>
</organism>
<accession>A0ABT5DKF3</accession>
<dbReference type="Proteomes" id="UP001221838">
    <property type="component" value="Unassembled WGS sequence"/>
</dbReference>
<name>A0ABT5DKF3_9BACT</name>
<evidence type="ECO:0000313" key="2">
    <source>
        <dbReference type="Proteomes" id="UP001221838"/>
    </source>
</evidence>
<sequence length="489" mass="51401">MKTKFWLAGTLVLSLGSVGCNDKLEAKEVADVTASRSADMVRAVGASAQVMNELSAIKSLGSAATLLSDSFAGVPLAGLPGTCAEPSGDCSSALPERSFEMDPAAVDAQAALVEKILRERIFTEANVESTDGDSTLFRLKGEALCTTGSAPASPACVEAANQLQLRIRATRSGKNGIDLGFQIGQNRDEPLVLKFAEKSIAVVMDLAETRSMVQTLAPEALPALPRVMVGKVELRLTENGKQDVTFSTSILDALRFELESDGDTHTFSTARASPLAELRMNAQAQRVSFALNLGATEYSGPYGGTSALSRQKVVYSVSGLSYEFSAEEGQEDFAIAHVGLGEAQSYVSLNGTKLFTADLNALSGRHFDLSLTQGEGEQPLIRVRPEFDLGASFFLAPLKADPQAEVPSFYEDEGYRVRLSGGGAPSFRPVAANAAKSFPGGLQIVSGELTLEADGAAITVPAGKCLVGQDTPAQGSHPLLGHFARSDCP</sequence>
<reference evidence="1 2" key="1">
    <citation type="submission" date="2022-11" db="EMBL/GenBank/DDBJ databases">
        <title>Minimal conservation of predation-associated metabolite biosynthetic gene clusters underscores biosynthetic potential of Myxococcota including descriptions for ten novel species: Archangium lansinium sp. nov., Myxococcus landrumus sp. nov., Nannocystis bai.</title>
        <authorList>
            <person name="Ahearne A."/>
            <person name="Stevens C."/>
            <person name="Dowd S."/>
        </authorList>
    </citation>
    <scope>NUCLEOTIDE SEQUENCE [LARGE SCALE GENOMIC DNA]</scope>
    <source>
        <strain evidence="1 2">NCWAL01</strain>
    </source>
</reference>